<feature type="domain" description="Cation efflux protein transmembrane" evidence="10">
    <location>
        <begin position="1"/>
        <end position="159"/>
    </location>
</feature>
<dbReference type="Proteomes" id="UP001158049">
    <property type="component" value="Unassembled WGS sequence"/>
</dbReference>
<sequence>MFTDVAALAISLAAVRIARRPADQQRSFGYYRFEILAAAFNALLLFAVALYILYEAYRRLSSPPEIQSSTMLVIAVLGLIINLISMRVLTGGKDESLNVKGSYLEVWSDMLGSLGVIAGAVIIRFTGWAWVDSVVAVGIGLWVLPRTWVLLKASLNILLEGVPEEVDVGHVGDAIAAVPGVRSYHDLHVWAITSGKVSLTVHVVHASEVLASSILDAIRERLAHDFQITHVTIQCELVPCEQIDEDYHFGLQTEAHGSHVGHSH</sequence>
<dbReference type="SUPFAM" id="SSF161111">
    <property type="entry name" value="Cation efflux protein transmembrane domain-like"/>
    <property type="match status" value="1"/>
</dbReference>
<organism evidence="12 13">
    <name type="scientific">Noviherbaspirillum suwonense</name>
    <dbReference type="NCBI Taxonomy" id="1224511"/>
    <lineage>
        <taxon>Bacteria</taxon>
        <taxon>Pseudomonadati</taxon>
        <taxon>Pseudomonadota</taxon>
        <taxon>Betaproteobacteria</taxon>
        <taxon>Burkholderiales</taxon>
        <taxon>Oxalobacteraceae</taxon>
        <taxon>Noviherbaspirillum</taxon>
    </lineage>
</organism>
<dbReference type="EMBL" id="FXUL01000047">
    <property type="protein sequence ID" value="SMP81747.1"/>
    <property type="molecule type" value="Genomic_DNA"/>
</dbReference>
<keyword evidence="6 9" id="KW-1133">Transmembrane helix</keyword>
<feature type="domain" description="Cation efflux protein cytoplasmic" evidence="11">
    <location>
        <begin position="163"/>
        <end position="236"/>
    </location>
</feature>
<dbReference type="PANTHER" id="PTHR11562">
    <property type="entry name" value="CATION EFFLUX PROTEIN/ ZINC TRANSPORTER"/>
    <property type="match status" value="1"/>
</dbReference>
<keyword evidence="3" id="KW-0813">Transport</keyword>
<evidence type="ECO:0000259" key="11">
    <source>
        <dbReference type="Pfam" id="PF16916"/>
    </source>
</evidence>
<keyword evidence="5" id="KW-0862">Zinc</keyword>
<evidence type="ECO:0000256" key="9">
    <source>
        <dbReference type="SAM" id="Phobius"/>
    </source>
</evidence>
<evidence type="ECO:0000256" key="2">
    <source>
        <dbReference type="ARBA" id="ARBA00008873"/>
    </source>
</evidence>
<keyword evidence="13" id="KW-1185">Reference proteome</keyword>
<keyword evidence="8 9" id="KW-0472">Membrane</keyword>
<evidence type="ECO:0000256" key="3">
    <source>
        <dbReference type="ARBA" id="ARBA00022448"/>
    </source>
</evidence>
<dbReference type="Pfam" id="PF01545">
    <property type="entry name" value="Cation_efflux"/>
    <property type="match status" value="1"/>
</dbReference>
<comment type="subcellular location">
    <subcellularLocation>
        <location evidence="1">Membrane</location>
        <topology evidence="1">Multi-pass membrane protein</topology>
    </subcellularLocation>
</comment>
<dbReference type="InterPro" id="IPR002524">
    <property type="entry name" value="Cation_efflux"/>
</dbReference>
<dbReference type="Gene3D" id="1.20.1510.10">
    <property type="entry name" value="Cation efflux protein transmembrane domain"/>
    <property type="match status" value="1"/>
</dbReference>
<evidence type="ECO:0000256" key="8">
    <source>
        <dbReference type="ARBA" id="ARBA00023136"/>
    </source>
</evidence>
<evidence type="ECO:0000259" key="10">
    <source>
        <dbReference type="Pfam" id="PF01545"/>
    </source>
</evidence>
<keyword evidence="4 9" id="KW-0812">Transmembrane</keyword>
<dbReference type="Pfam" id="PF16916">
    <property type="entry name" value="ZT_dimer"/>
    <property type="match status" value="1"/>
</dbReference>
<accession>A0ABY1QXP5</accession>
<gene>
    <name evidence="12" type="ORF">SAMN06295970_14722</name>
</gene>
<dbReference type="InterPro" id="IPR050681">
    <property type="entry name" value="CDF/SLC30A"/>
</dbReference>
<proteinExistence type="inferred from homology"/>
<evidence type="ECO:0000256" key="1">
    <source>
        <dbReference type="ARBA" id="ARBA00004141"/>
    </source>
</evidence>
<evidence type="ECO:0000313" key="13">
    <source>
        <dbReference type="Proteomes" id="UP001158049"/>
    </source>
</evidence>
<dbReference type="InterPro" id="IPR027469">
    <property type="entry name" value="Cation_efflux_TMD_sf"/>
</dbReference>
<evidence type="ECO:0000256" key="4">
    <source>
        <dbReference type="ARBA" id="ARBA00022692"/>
    </source>
</evidence>
<evidence type="ECO:0000313" key="12">
    <source>
        <dbReference type="EMBL" id="SMP81747.1"/>
    </source>
</evidence>
<dbReference type="PANTHER" id="PTHR11562:SF17">
    <property type="entry name" value="RE54080P-RELATED"/>
    <property type="match status" value="1"/>
</dbReference>
<dbReference type="InterPro" id="IPR027470">
    <property type="entry name" value="Cation_efflux_CTD"/>
</dbReference>
<comment type="similarity">
    <text evidence="2">Belongs to the cation diffusion facilitator (CDF) transporter (TC 2.A.4) family. SLC30A subfamily.</text>
</comment>
<protein>
    <submittedName>
        <fullName evidence="12">Cobalt-zinc-cadmium efflux system protein</fullName>
    </submittedName>
</protein>
<feature type="transmembrane region" description="Helical" evidence="9">
    <location>
        <begin position="35"/>
        <end position="57"/>
    </location>
</feature>
<dbReference type="InterPro" id="IPR036837">
    <property type="entry name" value="Cation_efflux_CTD_sf"/>
</dbReference>
<evidence type="ECO:0000256" key="6">
    <source>
        <dbReference type="ARBA" id="ARBA00022989"/>
    </source>
</evidence>
<reference evidence="12 13" key="1">
    <citation type="submission" date="2017-05" db="EMBL/GenBank/DDBJ databases">
        <authorList>
            <person name="Varghese N."/>
            <person name="Submissions S."/>
        </authorList>
    </citation>
    <scope>NUCLEOTIDE SEQUENCE [LARGE SCALE GENOMIC DNA]</scope>
    <source>
        <strain evidence="12 13">DSM 26001</strain>
    </source>
</reference>
<keyword evidence="5" id="KW-0864">Zinc transport</keyword>
<name>A0ABY1QXP5_9BURK</name>
<evidence type="ECO:0000256" key="5">
    <source>
        <dbReference type="ARBA" id="ARBA00022906"/>
    </source>
</evidence>
<comment type="caution">
    <text evidence="12">The sequence shown here is derived from an EMBL/GenBank/DDBJ whole genome shotgun (WGS) entry which is preliminary data.</text>
</comment>
<dbReference type="SUPFAM" id="SSF160240">
    <property type="entry name" value="Cation efflux protein cytoplasmic domain-like"/>
    <property type="match status" value="1"/>
</dbReference>
<evidence type="ECO:0000256" key="7">
    <source>
        <dbReference type="ARBA" id="ARBA00023065"/>
    </source>
</evidence>
<dbReference type="InterPro" id="IPR058533">
    <property type="entry name" value="Cation_efflux_TM"/>
</dbReference>
<feature type="transmembrane region" description="Helical" evidence="9">
    <location>
        <begin position="110"/>
        <end position="143"/>
    </location>
</feature>
<feature type="transmembrane region" description="Helical" evidence="9">
    <location>
        <begin position="69"/>
        <end position="90"/>
    </location>
</feature>
<dbReference type="NCBIfam" id="TIGR01297">
    <property type="entry name" value="CDF"/>
    <property type="match status" value="1"/>
</dbReference>
<keyword evidence="7" id="KW-0406">Ion transport</keyword>